<feature type="transmembrane region" description="Helical" evidence="9">
    <location>
        <begin position="154"/>
        <end position="173"/>
    </location>
</feature>
<feature type="transmembrane region" description="Helical" evidence="9">
    <location>
        <begin position="193"/>
        <end position="212"/>
    </location>
</feature>
<keyword evidence="3 8" id="KW-1003">Cell membrane</keyword>
<accession>A0A6N3F417</accession>
<organism evidence="11">
    <name type="scientific">Clostridium butyricum</name>
    <dbReference type="NCBI Taxonomy" id="1492"/>
    <lineage>
        <taxon>Bacteria</taxon>
        <taxon>Bacillati</taxon>
        <taxon>Bacillota</taxon>
        <taxon>Clostridia</taxon>
        <taxon>Eubacteriales</taxon>
        <taxon>Clostridiaceae</taxon>
        <taxon>Clostridium</taxon>
    </lineage>
</organism>
<evidence type="ECO:0000256" key="9">
    <source>
        <dbReference type="SAM" id="Phobius"/>
    </source>
</evidence>
<comment type="function">
    <text evidence="8">The phosphoenolpyruvate-dependent sugar phosphotransferase system (PTS), a major carbohydrate active -transport system, catalyzes the phosphorylation of incoming sugar substrates concomitant with their translocation across the cell membrane.</text>
</comment>
<feature type="transmembrane region" description="Helical" evidence="9">
    <location>
        <begin position="406"/>
        <end position="425"/>
    </location>
</feature>
<evidence type="ECO:0000313" key="11">
    <source>
        <dbReference type="EMBL" id="VYU46765.1"/>
    </source>
</evidence>
<evidence type="ECO:0000256" key="5">
    <source>
        <dbReference type="ARBA" id="ARBA00022692"/>
    </source>
</evidence>
<dbReference type="AlphaFoldDB" id="A0A6N3F417"/>
<dbReference type="InterPro" id="IPR003352">
    <property type="entry name" value="PTS_EIIC"/>
</dbReference>
<comment type="subcellular location">
    <subcellularLocation>
        <location evidence="1">Cell membrane</location>
        <topology evidence="1">Multi-pass membrane protein</topology>
    </subcellularLocation>
</comment>
<evidence type="ECO:0000256" key="6">
    <source>
        <dbReference type="ARBA" id="ARBA00022989"/>
    </source>
</evidence>
<feature type="transmembrane region" description="Helical" evidence="9">
    <location>
        <begin position="296"/>
        <end position="318"/>
    </location>
</feature>
<dbReference type="PANTHER" id="PTHR33989">
    <property type="match status" value="1"/>
</dbReference>
<dbReference type="GO" id="GO:0008982">
    <property type="term" value="F:protein-N(PI)-phosphohistidine-sugar phosphotransferase activity"/>
    <property type="evidence" value="ECO:0007669"/>
    <property type="project" value="UniProtKB-UniRule"/>
</dbReference>
<sequence length="441" mass="48285">MFYYSKTTNCSYKKTVDRFCFYTNLSTVPELLEKYLLPPMTKLSEQRHLKAIRDGIVSTIPLIIVGSFFLVIAIPPSETLKALVKPYVTQIMFPYRLSMGIMALYASFGIAYNLAKSYKLDPLSGGSLGLAAFLLTNVPLNIDPQGWVLPLSNLGGSGMFVSILMAIFAVEIYRFCKEKNLTIKMPKEVPTSVANSFAALIPATLIIIPIWIIRDLLNFDIQEFILNIFKPLVTAGNSLPGIVVPILLITLLWGCGIHGDSVVGTVARPIWLAMLDANVAAQAAGQPVPNIAPEPFFQWFVWIGGSGATIGLVLLMLVSKSRYLKDIGKACLIPGICNINEPVIFGAPIMLNPLLIIPFILGPVVCGIISYFAMVLNLVAKPVVLAPWTLPAPIGAYLATGGDWRAIILVLINIAIVTVIYFPFFKAYEKKLIKEGMENNN</sequence>
<feature type="transmembrane region" description="Helical" evidence="9">
    <location>
        <begin position="266"/>
        <end position="284"/>
    </location>
</feature>
<evidence type="ECO:0000256" key="8">
    <source>
        <dbReference type="PIRNR" id="PIRNR006351"/>
    </source>
</evidence>
<proteinExistence type="predicted"/>
<dbReference type="NCBIfam" id="TIGR00410">
    <property type="entry name" value="lacE"/>
    <property type="match status" value="1"/>
</dbReference>
<dbReference type="InterPro" id="IPR051088">
    <property type="entry name" value="PTS_Sugar-EIIC/EIIB"/>
</dbReference>
<dbReference type="GO" id="GO:1901264">
    <property type="term" value="P:carbohydrate derivative transport"/>
    <property type="evidence" value="ECO:0007669"/>
    <property type="project" value="TreeGrafter"/>
</dbReference>
<feature type="domain" description="PTS EIIC type-3" evidence="10">
    <location>
        <begin position="32"/>
        <end position="424"/>
    </location>
</feature>
<reference evidence="11" key="1">
    <citation type="submission" date="2019-11" db="EMBL/GenBank/DDBJ databases">
        <authorList>
            <person name="Feng L."/>
        </authorList>
    </citation>
    <scope>NUCLEOTIDE SEQUENCE</scope>
    <source>
        <strain evidence="11">CButyricumLFYP62</strain>
    </source>
</reference>
<dbReference type="InterPro" id="IPR004501">
    <property type="entry name" value="PTS_EIIC_3"/>
</dbReference>
<dbReference type="PIRSF" id="PIRSF006351">
    <property type="entry name" value="PTS_EIIC-Cellobiose"/>
    <property type="match status" value="1"/>
</dbReference>
<dbReference type="PROSITE" id="PS51105">
    <property type="entry name" value="PTS_EIIC_TYPE_3"/>
    <property type="match status" value="1"/>
</dbReference>
<dbReference type="Pfam" id="PF02378">
    <property type="entry name" value="PTS_EIIC"/>
    <property type="match status" value="1"/>
</dbReference>
<evidence type="ECO:0000256" key="1">
    <source>
        <dbReference type="ARBA" id="ARBA00004651"/>
    </source>
</evidence>
<evidence type="ECO:0000256" key="2">
    <source>
        <dbReference type="ARBA" id="ARBA00022448"/>
    </source>
</evidence>
<keyword evidence="5 9" id="KW-0812">Transmembrane</keyword>
<keyword evidence="2 8" id="KW-0813">Transport</keyword>
<evidence type="ECO:0000256" key="7">
    <source>
        <dbReference type="ARBA" id="ARBA00023136"/>
    </source>
</evidence>
<evidence type="ECO:0000256" key="4">
    <source>
        <dbReference type="ARBA" id="ARBA00022597"/>
    </source>
</evidence>
<dbReference type="InterPro" id="IPR004796">
    <property type="entry name" value="PTS_IIC_cello"/>
</dbReference>
<feature type="transmembrane region" description="Helical" evidence="9">
    <location>
        <begin position="232"/>
        <end position="254"/>
    </location>
</feature>
<protein>
    <recommendedName>
        <fullName evidence="8">Permease IIC component</fullName>
    </recommendedName>
</protein>
<keyword evidence="7 8" id="KW-0472">Membrane</keyword>
<feature type="transmembrane region" description="Helical" evidence="9">
    <location>
        <begin position="95"/>
        <end position="115"/>
    </location>
</feature>
<name>A0A6N3F417_CLOBU</name>
<dbReference type="EMBL" id="CACRTU010000023">
    <property type="protein sequence ID" value="VYU46765.1"/>
    <property type="molecule type" value="Genomic_DNA"/>
</dbReference>
<gene>
    <name evidence="11" type="primary">licC_1</name>
    <name evidence="11" type="ORF">CBLFYP62_00141</name>
</gene>
<feature type="transmembrane region" description="Helical" evidence="9">
    <location>
        <begin position="56"/>
        <end position="75"/>
    </location>
</feature>
<keyword evidence="6 9" id="KW-1133">Transmembrane helix</keyword>
<evidence type="ECO:0000256" key="3">
    <source>
        <dbReference type="ARBA" id="ARBA00022475"/>
    </source>
</evidence>
<feature type="transmembrane region" description="Helical" evidence="9">
    <location>
        <begin position="355"/>
        <end position="376"/>
    </location>
</feature>
<keyword evidence="4 8" id="KW-0762">Sugar transport</keyword>
<evidence type="ECO:0000259" key="10">
    <source>
        <dbReference type="PROSITE" id="PS51105"/>
    </source>
</evidence>
<feature type="transmembrane region" description="Helical" evidence="9">
    <location>
        <begin position="122"/>
        <end position="142"/>
    </location>
</feature>
<dbReference type="PANTHER" id="PTHR33989:SF11">
    <property type="entry name" value="LICHENAN PERMEASE IIC COMPONENT"/>
    <property type="match status" value="1"/>
</dbReference>
<dbReference type="GO" id="GO:0005886">
    <property type="term" value="C:plasma membrane"/>
    <property type="evidence" value="ECO:0007669"/>
    <property type="project" value="UniProtKB-SubCell"/>
</dbReference>
<dbReference type="GO" id="GO:0009401">
    <property type="term" value="P:phosphoenolpyruvate-dependent sugar phosphotransferase system"/>
    <property type="evidence" value="ECO:0007669"/>
    <property type="project" value="InterPro"/>
</dbReference>